<keyword evidence="8" id="KW-1185">Reference proteome</keyword>
<evidence type="ECO:0000256" key="3">
    <source>
        <dbReference type="ARBA" id="ARBA00022630"/>
    </source>
</evidence>
<dbReference type="Proteomes" id="UP000182241">
    <property type="component" value="Unassembled WGS sequence"/>
</dbReference>
<comment type="similarity">
    <text evidence="2">Belongs to the GMC oxidoreductase family.</text>
</comment>
<dbReference type="GO" id="GO:0016614">
    <property type="term" value="F:oxidoreductase activity, acting on CH-OH group of donors"/>
    <property type="evidence" value="ECO:0007669"/>
    <property type="project" value="InterPro"/>
</dbReference>
<dbReference type="PANTHER" id="PTHR11552:SF147">
    <property type="entry name" value="CHOLINE DEHYDROGENASE, MITOCHONDRIAL"/>
    <property type="match status" value="1"/>
</dbReference>
<dbReference type="Gene3D" id="3.50.50.60">
    <property type="entry name" value="FAD/NAD(P)-binding domain"/>
    <property type="match status" value="2"/>
</dbReference>
<comment type="cofactor">
    <cofactor evidence="1">
        <name>FAD</name>
        <dbReference type="ChEBI" id="CHEBI:57692"/>
    </cofactor>
</comment>
<dbReference type="InterPro" id="IPR030900">
    <property type="entry name" value="GMC_mycofac_OxRdtase"/>
</dbReference>
<dbReference type="EMBL" id="FNSA01000003">
    <property type="protein sequence ID" value="SEB89449.1"/>
    <property type="molecule type" value="Genomic_DNA"/>
</dbReference>
<evidence type="ECO:0000313" key="8">
    <source>
        <dbReference type="Proteomes" id="UP000182241"/>
    </source>
</evidence>
<sequence length="423" mass="43883">MAGGARRTADAVVVGAGSAGLAVAHALSHDRDVVLLEGGPLAAPSAATRRLTTLPLGGDRARRYAEARGRDVVRGRGLGGSAAVNGGYFLRGHRDDYADWPWPHERIAATFDRLDGGAAGGGTMRVSACRDAELGPVSAGFESHWRTSGIDSARTAPWAGAGLHRVRSNRRAGARWTVADAFPPRADGTTLLRATATALIEARGAIVGVHTTAGRIDAPEIILAAGTLGSGALLAPWTGPLTTLEHPERVVRFAPRTPLSPVPLLQAVLHTDDGLEFRCYSDDFASYIPGVERRGVPIGVADMSRPTRGVLAANGALDLGEPDEESRTRLALGVDDVVAMLRSPAFADLVEPGSIAVDPVIGMSSHTWGTLPLGERTDAGGRVDGLDGVRVVDGSVLPALLRSGPHASILAAASLIAETIRAE</sequence>
<organism evidence="7 8">
    <name type="scientific">Tsukamurella tyrosinosolvens</name>
    <dbReference type="NCBI Taxonomy" id="57704"/>
    <lineage>
        <taxon>Bacteria</taxon>
        <taxon>Bacillati</taxon>
        <taxon>Actinomycetota</taxon>
        <taxon>Actinomycetes</taxon>
        <taxon>Mycobacteriales</taxon>
        <taxon>Tsukamurellaceae</taxon>
        <taxon>Tsukamurella</taxon>
    </lineage>
</organism>
<evidence type="ECO:0000256" key="1">
    <source>
        <dbReference type="ARBA" id="ARBA00001974"/>
    </source>
</evidence>
<dbReference type="RefSeq" id="WP_068740862.1">
    <property type="nucleotide sequence ID" value="NZ_FNSA01000003.1"/>
</dbReference>
<dbReference type="GO" id="GO:0050660">
    <property type="term" value="F:flavin adenine dinucleotide binding"/>
    <property type="evidence" value="ECO:0007669"/>
    <property type="project" value="InterPro"/>
</dbReference>
<dbReference type="Pfam" id="PF00732">
    <property type="entry name" value="GMC_oxred_N"/>
    <property type="match status" value="1"/>
</dbReference>
<dbReference type="OrthoDB" id="9785276at2"/>
<proteinExistence type="inferred from homology"/>
<dbReference type="InterPro" id="IPR012132">
    <property type="entry name" value="GMC_OxRdtase"/>
</dbReference>
<dbReference type="NCBIfam" id="TIGR04542">
    <property type="entry name" value="GMC_mycofac_2"/>
    <property type="match status" value="1"/>
</dbReference>
<keyword evidence="3" id="KW-0285">Flavoprotein</keyword>
<name>A0A1H4N2F0_TSUTY</name>
<keyword evidence="4" id="KW-0274">FAD</keyword>
<evidence type="ECO:0000256" key="2">
    <source>
        <dbReference type="ARBA" id="ARBA00010790"/>
    </source>
</evidence>
<dbReference type="STRING" id="57704.SAMN04489793_1040"/>
<dbReference type="InterPro" id="IPR000172">
    <property type="entry name" value="GMC_OxRdtase_N"/>
</dbReference>
<dbReference type="InterPro" id="IPR007867">
    <property type="entry name" value="GMC_OxRtase_C"/>
</dbReference>
<protein>
    <submittedName>
        <fullName evidence="7">GMC family mycofactocin-associated oxidreductase</fullName>
    </submittedName>
</protein>
<evidence type="ECO:0000313" key="7">
    <source>
        <dbReference type="EMBL" id="SEB89449.1"/>
    </source>
</evidence>
<dbReference type="InterPro" id="IPR036188">
    <property type="entry name" value="FAD/NAD-bd_sf"/>
</dbReference>
<accession>A0A1H4N2F0</accession>
<evidence type="ECO:0000256" key="4">
    <source>
        <dbReference type="ARBA" id="ARBA00022827"/>
    </source>
</evidence>
<evidence type="ECO:0000259" key="5">
    <source>
        <dbReference type="Pfam" id="PF00732"/>
    </source>
</evidence>
<dbReference type="SUPFAM" id="SSF51905">
    <property type="entry name" value="FAD/NAD(P)-binding domain"/>
    <property type="match status" value="1"/>
</dbReference>
<dbReference type="Gene3D" id="3.30.410.40">
    <property type="match status" value="1"/>
</dbReference>
<reference evidence="8" key="1">
    <citation type="submission" date="2016-10" db="EMBL/GenBank/DDBJ databases">
        <authorList>
            <person name="Varghese N."/>
            <person name="Submissions S."/>
        </authorList>
    </citation>
    <scope>NUCLEOTIDE SEQUENCE [LARGE SCALE GENOMIC DNA]</scope>
    <source>
        <strain evidence="8">DSM 44234</strain>
    </source>
</reference>
<dbReference type="PANTHER" id="PTHR11552">
    <property type="entry name" value="GLUCOSE-METHANOL-CHOLINE GMC OXIDOREDUCTASE"/>
    <property type="match status" value="1"/>
</dbReference>
<gene>
    <name evidence="7" type="ORF">SAMN04489793_1040</name>
</gene>
<feature type="domain" description="Glucose-methanol-choline oxidoreductase N-terminal" evidence="5">
    <location>
        <begin position="10"/>
        <end position="234"/>
    </location>
</feature>
<dbReference type="Pfam" id="PF05199">
    <property type="entry name" value="GMC_oxred_C"/>
    <property type="match status" value="1"/>
</dbReference>
<evidence type="ECO:0000259" key="6">
    <source>
        <dbReference type="Pfam" id="PF05199"/>
    </source>
</evidence>
<dbReference type="AlphaFoldDB" id="A0A1H4N2F0"/>
<feature type="domain" description="Glucose-methanol-choline oxidoreductase C-terminal" evidence="6">
    <location>
        <begin position="364"/>
        <end position="413"/>
    </location>
</feature>